<dbReference type="InterPro" id="IPR048002">
    <property type="entry name" value="CDK20-like_STKc"/>
</dbReference>
<dbReference type="FunFam" id="1.10.510.10:FF:000791">
    <property type="entry name" value="cyclin-dependent kinase 20"/>
    <property type="match status" value="1"/>
</dbReference>
<evidence type="ECO:0000256" key="5">
    <source>
        <dbReference type="ARBA" id="ARBA00012425"/>
    </source>
</evidence>
<evidence type="ECO:0000256" key="19">
    <source>
        <dbReference type="ARBA" id="ARBA00035720"/>
    </source>
</evidence>
<keyword evidence="9" id="KW-0132">Cell division</keyword>
<evidence type="ECO:0000313" key="26">
    <source>
        <dbReference type="EnsemblMetazoa" id="SCAU012195-PA"/>
    </source>
</evidence>
<dbReference type="InterPro" id="IPR008271">
    <property type="entry name" value="Ser/Thr_kinase_AS"/>
</dbReference>
<evidence type="ECO:0000256" key="7">
    <source>
        <dbReference type="ARBA" id="ARBA00022490"/>
    </source>
</evidence>
<evidence type="ECO:0000256" key="10">
    <source>
        <dbReference type="ARBA" id="ARBA00022679"/>
    </source>
</evidence>
<dbReference type="EnsemblMetazoa" id="SCAU012195-RA">
    <property type="protein sequence ID" value="SCAU012195-PA"/>
    <property type="gene ID" value="SCAU012195"/>
</dbReference>
<evidence type="ECO:0000256" key="15">
    <source>
        <dbReference type="ARBA" id="ARBA00023242"/>
    </source>
</evidence>
<dbReference type="PANTHER" id="PTHR24056:SF171">
    <property type="entry name" value="CYCLIN-DEPENDENT KINASE 20"/>
    <property type="match status" value="1"/>
</dbReference>
<evidence type="ECO:0000256" key="16">
    <source>
        <dbReference type="ARBA" id="ARBA00023273"/>
    </source>
</evidence>
<evidence type="ECO:0000256" key="20">
    <source>
        <dbReference type="ARBA" id="ARBA00035723"/>
    </source>
</evidence>
<keyword evidence="11 23" id="KW-0547">Nucleotide-binding</keyword>
<comment type="subcellular location">
    <subcellularLocation>
        <location evidence="2">Cell projection</location>
        <location evidence="2">Cilium</location>
    </subcellularLocation>
    <subcellularLocation>
        <location evidence="3">Cytoplasm</location>
    </subcellularLocation>
    <subcellularLocation>
        <location evidence="1">Nucleus</location>
    </subcellularLocation>
</comment>
<evidence type="ECO:0000313" key="27">
    <source>
        <dbReference type="Proteomes" id="UP000095300"/>
    </source>
</evidence>
<evidence type="ECO:0000256" key="6">
    <source>
        <dbReference type="ARBA" id="ARBA00022473"/>
    </source>
</evidence>
<evidence type="ECO:0000256" key="21">
    <source>
        <dbReference type="ARBA" id="ARBA00047811"/>
    </source>
</evidence>
<organism evidence="26 27">
    <name type="scientific">Stomoxys calcitrans</name>
    <name type="common">Stable fly</name>
    <name type="synonym">Conops calcitrans</name>
    <dbReference type="NCBI Taxonomy" id="35570"/>
    <lineage>
        <taxon>Eukaryota</taxon>
        <taxon>Metazoa</taxon>
        <taxon>Ecdysozoa</taxon>
        <taxon>Arthropoda</taxon>
        <taxon>Hexapoda</taxon>
        <taxon>Insecta</taxon>
        <taxon>Pterygota</taxon>
        <taxon>Neoptera</taxon>
        <taxon>Endopterygota</taxon>
        <taxon>Diptera</taxon>
        <taxon>Brachycera</taxon>
        <taxon>Muscomorpha</taxon>
        <taxon>Muscoidea</taxon>
        <taxon>Muscidae</taxon>
        <taxon>Stomoxys</taxon>
    </lineage>
</organism>
<dbReference type="STRING" id="35570.A0A1I8PY89"/>
<dbReference type="Gene3D" id="1.10.510.10">
    <property type="entry name" value="Transferase(Phosphotransferase) domain 1"/>
    <property type="match status" value="1"/>
</dbReference>
<dbReference type="GO" id="GO:0005634">
    <property type="term" value="C:nucleus"/>
    <property type="evidence" value="ECO:0007669"/>
    <property type="project" value="UniProtKB-SubCell"/>
</dbReference>
<evidence type="ECO:0000256" key="14">
    <source>
        <dbReference type="ARBA" id="ARBA00023069"/>
    </source>
</evidence>
<dbReference type="SUPFAM" id="SSF56112">
    <property type="entry name" value="Protein kinase-like (PK-like)"/>
    <property type="match status" value="1"/>
</dbReference>
<evidence type="ECO:0000256" key="13">
    <source>
        <dbReference type="ARBA" id="ARBA00022840"/>
    </source>
</evidence>
<gene>
    <name evidence="26" type="primary">106089204</name>
</gene>
<dbReference type="GO" id="GO:0005929">
    <property type="term" value="C:cilium"/>
    <property type="evidence" value="ECO:0007669"/>
    <property type="project" value="UniProtKB-SubCell"/>
</dbReference>
<keyword evidence="14" id="KW-0969">Cilium</keyword>
<keyword evidence="15" id="KW-0539">Nucleus</keyword>
<dbReference type="EC" id="2.7.11.22" evidence="5"/>
<dbReference type="GO" id="GO:0051301">
    <property type="term" value="P:cell division"/>
    <property type="evidence" value="ECO:0007669"/>
    <property type="project" value="UniProtKB-KW"/>
</dbReference>
<evidence type="ECO:0000256" key="17">
    <source>
        <dbReference type="ARBA" id="ARBA00023306"/>
    </source>
</evidence>
<evidence type="ECO:0000256" key="24">
    <source>
        <dbReference type="RuleBase" id="RU000304"/>
    </source>
</evidence>
<evidence type="ECO:0000256" key="23">
    <source>
        <dbReference type="PROSITE-ProRule" id="PRU10141"/>
    </source>
</evidence>
<feature type="binding site" evidence="23">
    <location>
        <position position="43"/>
    </location>
    <ligand>
        <name>ATP</name>
        <dbReference type="ChEBI" id="CHEBI:30616"/>
    </ligand>
</feature>
<keyword evidence="7" id="KW-0963">Cytoplasm</keyword>
<accession>A0A1I8PY89</accession>
<dbReference type="GO" id="GO:0004693">
    <property type="term" value="F:cyclin-dependent protein serine/threonine kinase activity"/>
    <property type="evidence" value="ECO:0007669"/>
    <property type="project" value="UniProtKB-EC"/>
</dbReference>
<dbReference type="InterPro" id="IPR017441">
    <property type="entry name" value="Protein_kinase_ATP_BS"/>
</dbReference>
<dbReference type="CDD" id="cd07832">
    <property type="entry name" value="STKc_CCRK"/>
    <property type="match status" value="1"/>
</dbReference>
<proteinExistence type="inferred from homology"/>
<evidence type="ECO:0000256" key="9">
    <source>
        <dbReference type="ARBA" id="ARBA00022618"/>
    </source>
</evidence>
<dbReference type="FunFam" id="3.30.200.20:FF:000579">
    <property type="entry name" value="cyclin-dependent kinase 20"/>
    <property type="match status" value="1"/>
</dbReference>
<evidence type="ECO:0000256" key="11">
    <source>
        <dbReference type="ARBA" id="ARBA00022741"/>
    </source>
</evidence>
<sequence length="296" mass="33879">MDDYAPSRYKILEKIGEGVHGCVFKAIDLHRKCPVAIKKVALKNKFGNISLNTLREIKTLQLSKCEYIIDIVDLFPDLIGLSLVLEYMPETLYGKLKNDANPLSRQQVRKFALMMLKGIEYLHKLGIIHRDIKPANLLISETEILKIADFGLARLHFPDEENRLYSPQVSTRWYRAPEILWGSQKYGPPVDMWASGCVVAEMLRGVPLFAGTTDIEQLALVIRTLGTPRLNEWPELTSMPDYNKIRFPNAVGINWDNLFPSCTYATEINLVANLVIYNPKNRLTAEEAIKHEYFQR</sequence>
<keyword evidence="8 24" id="KW-0723">Serine/threonine-protein kinase</keyword>
<keyword evidence="12" id="KW-0418">Kinase</keyword>
<comment type="catalytic activity">
    <reaction evidence="22">
        <text>L-seryl-[protein] + ATP = O-phospho-L-seryl-[protein] + ADP + H(+)</text>
        <dbReference type="Rhea" id="RHEA:17989"/>
        <dbReference type="Rhea" id="RHEA-COMP:9863"/>
        <dbReference type="Rhea" id="RHEA-COMP:11604"/>
        <dbReference type="ChEBI" id="CHEBI:15378"/>
        <dbReference type="ChEBI" id="CHEBI:29999"/>
        <dbReference type="ChEBI" id="CHEBI:30616"/>
        <dbReference type="ChEBI" id="CHEBI:83421"/>
        <dbReference type="ChEBI" id="CHEBI:456216"/>
        <dbReference type="EC" id="2.7.11.22"/>
    </reaction>
</comment>
<evidence type="ECO:0000256" key="3">
    <source>
        <dbReference type="ARBA" id="ARBA00004496"/>
    </source>
</evidence>
<dbReference type="InterPro" id="IPR011009">
    <property type="entry name" value="Kinase-like_dom_sf"/>
</dbReference>
<dbReference type="GO" id="GO:0005524">
    <property type="term" value="F:ATP binding"/>
    <property type="evidence" value="ECO:0007669"/>
    <property type="project" value="UniProtKB-UniRule"/>
</dbReference>
<evidence type="ECO:0000256" key="1">
    <source>
        <dbReference type="ARBA" id="ARBA00004123"/>
    </source>
</evidence>
<evidence type="ECO:0000256" key="4">
    <source>
        <dbReference type="ARBA" id="ARBA00006485"/>
    </source>
</evidence>
<dbReference type="VEuPathDB" id="VectorBase:SCAU012195"/>
<keyword evidence="10" id="KW-0808">Transferase</keyword>
<reference evidence="26" key="1">
    <citation type="submission" date="2020-05" db="UniProtKB">
        <authorList>
            <consortium name="EnsemblMetazoa"/>
        </authorList>
    </citation>
    <scope>IDENTIFICATION</scope>
    <source>
        <strain evidence="26">USDA</strain>
    </source>
</reference>
<evidence type="ECO:0000256" key="8">
    <source>
        <dbReference type="ARBA" id="ARBA00022527"/>
    </source>
</evidence>
<dbReference type="GO" id="GO:0005737">
    <property type="term" value="C:cytoplasm"/>
    <property type="evidence" value="ECO:0007669"/>
    <property type="project" value="UniProtKB-SubCell"/>
</dbReference>
<evidence type="ECO:0000256" key="12">
    <source>
        <dbReference type="ARBA" id="ARBA00022777"/>
    </source>
</evidence>
<evidence type="ECO:0000259" key="25">
    <source>
        <dbReference type="PROSITE" id="PS50011"/>
    </source>
</evidence>
<evidence type="ECO:0000256" key="18">
    <source>
        <dbReference type="ARBA" id="ARBA00035711"/>
    </source>
</evidence>
<dbReference type="PROSITE" id="PS00108">
    <property type="entry name" value="PROTEIN_KINASE_ST"/>
    <property type="match status" value="1"/>
</dbReference>
<keyword evidence="6" id="KW-0217">Developmental protein</keyword>
<dbReference type="PROSITE" id="PS50011">
    <property type="entry name" value="PROTEIN_KINASE_DOM"/>
    <property type="match status" value="1"/>
</dbReference>
<dbReference type="KEGG" id="scac:106089204"/>
<evidence type="ECO:0000256" key="22">
    <source>
        <dbReference type="ARBA" id="ARBA00048367"/>
    </source>
</evidence>
<dbReference type="AlphaFoldDB" id="A0A1I8PY89"/>
<name>A0A1I8PY89_STOCA</name>
<keyword evidence="16" id="KW-0966">Cell projection</keyword>
<evidence type="ECO:0000256" key="2">
    <source>
        <dbReference type="ARBA" id="ARBA00004138"/>
    </source>
</evidence>
<dbReference type="OrthoDB" id="63265at2759"/>
<dbReference type="SMART" id="SM00220">
    <property type="entry name" value="S_TKc"/>
    <property type="match status" value="1"/>
</dbReference>
<comment type="catalytic activity">
    <reaction evidence="21">
        <text>L-threonyl-[protein] + ATP = O-phospho-L-threonyl-[protein] + ADP + H(+)</text>
        <dbReference type="Rhea" id="RHEA:46608"/>
        <dbReference type="Rhea" id="RHEA-COMP:11060"/>
        <dbReference type="Rhea" id="RHEA-COMP:11605"/>
        <dbReference type="ChEBI" id="CHEBI:15378"/>
        <dbReference type="ChEBI" id="CHEBI:30013"/>
        <dbReference type="ChEBI" id="CHEBI:30616"/>
        <dbReference type="ChEBI" id="CHEBI:61977"/>
        <dbReference type="ChEBI" id="CHEBI:456216"/>
        <dbReference type="EC" id="2.7.11.22"/>
    </reaction>
</comment>
<dbReference type="Pfam" id="PF00069">
    <property type="entry name" value="Pkinase"/>
    <property type="match status" value="1"/>
</dbReference>
<keyword evidence="13 23" id="KW-0067">ATP-binding</keyword>
<dbReference type="Gene3D" id="3.30.200.20">
    <property type="entry name" value="Phosphorylase Kinase, domain 1"/>
    <property type="match status" value="1"/>
</dbReference>
<feature type="domain" description="Protein kinase" evidence="25">
    <location>
        <begin position="9"/>
        <end position="294"/>
    </location>
</feature>
<dbReference type="PANTHER" id="PTHR24056">
    <property type="entry name" value="CELL DIVISION PROTEIN KINASE"/>
    <property type="match status" value="1"/>
</dbReference>
<keyword evidence="27" id="KW-1185">Reference proteome</keyword>
<comment type="similarity">
    <text evidence="4">Belongs to the protein kinase superfamily. CMGC Ser/Thr protein kinase family. CDC2/CDKX subfamily.</text>
</comment>
<keyword evidence="17" id="KW-0131">Cell cycle</keyword>
<dbReference type="Proteomes" id="UP000095300">
    <property type="component" value="Unassembled WGS sequence"/>
</dbReference>
<dbReference type="InterPro" id="IPR050108">
    <property type="entry name" value="CDK"/>
</dbReference>
<dbReference type="PROSITE" id="PS00107">
    <property type="entry name" value="PROTEIN_KINASE_ATP"/>
    <property type="match status" value="1"/>
</dbReference>
<dbReference type="InterPro" id="IPR000719">
    <property type="entry name" value="Prot_kinase_dom"/>
</dbReference>
<protein>
    <recommendedName>
        <fullName evidence="18">Cyclin-dependent kinase 20</fullName>
        <ecNumber evidence="5">2.7.11.22</ecNumber>
    </recommendedName>
    <alternativeName>
        <fullName evidence="19">Cell cycle-related kinase</fullName>
    </alternativeName>
    <alternativeName>
        <fullName evidence="20">Cell division protein kinase 20</fullName>
    </alternativeName>
</protein>